<evidence type="ECO:0000256" key="1">
    <source>
        <dbReference type="ARBA" id="ARBA00022741"/>
    </source>
</evidence>
<reference evidence="4" key="1">
    <citation type="submission" date="2023-12" db="EMBL/GenBank/DDBJ databases">
        <title>Genome assembly of Anisodus tanguticus.</title>
        <authorList>
            <person name="Wang Y.-J."/>
        </authorList>
    </citation>
    <scope>NUCLEOTIDE SEQUENCE</scope>
    <source>
        <strain evidence="4">KB-2021</strain>
        <tissue evidence="4">Leaf</tissue>
    </source>
</reference>
<evidence type="ECO:0000313" key="4">
    <source>
        <dbReference type="EMBL" id="KAK4360621.1"/>
    </source>
</evidence>
<dbReference type="InterPro" id="IPR006689">
    <property type="entry name" value="Small_GTPase_ARF/SAR"/>
</dbReference>
<dbReference type="Gene3D" id="3.40.50.300">
    <property type="entry name" value="P-loop containing nucleotide triphosphate hydrolases"/>
    <property type="match status" value="1"/>
</dbReference>
<accession>A0AAE1S135</accession>
<dbReference type="Proteomes" id="UP001291623">
    <property type="component" value="Unassembled WGS sequence"/>
</dbReference>
<name>A0AAE1S135_9SOLA</name>
<sequence>MELSLIGLQNAEKTSLVNVIESIHGIGTFYVVDAADHGNLSISKSELHELLNKPSLSGIPLLVLGNKIDKPGALSKQALTEEMGLKYLTDRESSLVMKIKLSCRLKELSHVFFLSDRLSQQSIFVPCIELECQIFTIQSRFRNVSCTETSWVVRLIEQTKKEEKDM</sequence>
<organism evidence="4 5">
    <name type="scientific">Anisodus tanguticus</name>
    <dbReference type="NCBI Taxonomy" id="243964"/>
    <lineage>
        <taxon>Eukaryota</taxon>
        <taxon>Viridiplantae</taxon>
        <taxon>Streptophyta</taxon>
        <taxon>Embryophyta</taxon>
        <taxon>Tracheophyta</taxon>
        <taxon>Spermatophyta</taxon>
        <taxon>Magnoliopsida</taxon>
        <taxon>eudicotyledons</taxon>
        <taxon>Gunneridae</taxon>
        <taxon>Pentapetalae</taxon>
        <taxon>asterids</taxon>
        <taxon>lamiids</taxon>
        <taxon>Solanales</taxon>
        <taxon>Solanaceae</taxon>
        <taxon>Solanoideae</taxon>
        <taxon>Hyoscyameae</taxon>
        <taxon>Anisodus</taxon>
    </lineage>
</organism>
<dbReference type="GO" id="GO:0003924">
    <property type="term" value="F:GTPase activity"/>
    <property type="evidence" value="ECO:0007669"/>
    <property type="project" value="InterPro"/>
</dbReference>
<dbReference type="EMBL" id="JAVYJV010000010">
    <property type="protein sequence ID" value="KAK4360621.1"/>
    <property type="molecule type" value="Genomic_DNA"/>
</dbReference>
<protein>
    <submittedName>
        <fullName evidence="4">Uncharacterized protein</fullName>
    </submittedName>
</protein>
<feature type="binding site" evidence="3">
    <location>
        <begin position="66"/>
        <end position="69"/>
    </location>
    <ligand>
        <name>GTP</name>
        <dbReference type="ChEBI" id="CHEBI:37565"/>
    </ligand>
</feature>
<comment type="caution">
    <text evidence="4">The sequence shown here is derived from an EMBL/GenBank/DDBJ whole genome shotgun (WGS) entry which is preliminary data.</text>
</comment>
<dbReference type="PANTHER" id="PTHR45732">
    <property type="entry name" value="ADP-RIBOSYLATION FACTOR-LIKE PROTEIN 8"/>
    <property type="match status" value="1"/>
</dbReference>
<evidence type="ECO:0000256" key="2">
    <source>
        <dbReference type="ARBA" id="ARBA00023134"/>
    </source>
</evidence>
<evidence type="ECO:0000256" key="3">
    <source>
        <dbReference type="PIRSR" id="PIRSR606689-1"/>
    </source>
</evidence>
<dbReference type="Pfam" id="PF00025">
    <property type="entry name" value="Arf"/>
    <property type="match status" value="1"/>
</dbReference>
<dbReference type="SUPFAM" id="SSF52540">
    <property type="entry name" value="P-loop containing nucleoside triphosphate hydrolases"/>
    <property type="match status" value="1"/>
</dbReference>
<keyword evidence="2 3" id="KW-0342">GTP-binding</keyword>
<proteinExistence type="predicted"/>
<keyword evidence="5" id="KW-1185">Reference proteome</keyword>
<dbReference type="GO" id="GO:0005525">
    <property type="term" value="F:GTP binding"/>
    <property type="evidence" value="ECO:0007669"/>
    <property type="project" value="UniProtKB-KW"/>
</dbReference>
<dbReference type="AlphaFoldDB" id="A0AAE1S135"/>
<keyword evidence="1 3" id="KW-0547">Nucleotide-binding</keyword>
<dbReference type="InterPro" id="IPR027417">
    <property type="entry name" value="P-loop_NTPase"/>
</dbReference>
<evidence type="ECO:0000313" key="5">
    <source>
        <dbReference type="Proteomes" id="UP001291623"/>
    </source>
</evidence>
<dbReference type="PANTHER" id="PTHR45732:SF17">
    <property type="entry name" value="ADP-RIBOSYLATION FACTOR-LIKE PROTEIN 8A-RELATED"/>
    <property type="match status" value="1"/>
</dbReference>
<gene>
    <name evidence="4" type="ORF">RND71_019573</name>
</gene>